<evidence type="ECO:0000256" key="1">
    <source>
        <dbReference type="SAM" id="Coils"/>
    </source>
</evidence>
<organism evidence="2 3">
    <name type="scientific">Tepidimicrobium xylanilyticum</name>
    <dbReference type="NCBI Taxonomy" id="1123352"/>
    <lineage>
        <taxon>Bacteria</taxon>
        <taxon>Bacillati</taxon>
        <taxon>Bacillota</taxon>
        <taxon>Tissierellia</taxon>
        <taxon>Tissierellales</taxon>
        <taxon>Tepidimicrobiaceae</taxon>
        <taxon>Tepidimicrobium</taxon>
    </lineage>
</organism>
<sequence length="311" mass="35979">MKELNERLLNIKSNMREKERLLKMLENAEKQKRVLEEKKAKLLEQLRKEELDVEKLERISIANFINTIIGRKFEKLEKEKEEALAAKLKVDAVNEEIMDLNKGIATIKENIKRLGDLDSEYRLIIDEKKKLIRTLDIEIGNRLDEIIEKESYYIDKKKEVEEAIGAGKSLLYSLRQVDESLQSASNWGLWDVLAGGMIVTMAKHSKIDQAKSEISRVQTLLSKFYRELEDVDGHVNIDIDIGSFLTFADYFFDGLLVDLTLQSRINEAKEKVSDTISKVNGIVRRLESDLGDIIRVIEDLDKERLRIIEKA</sequence>
<name>A0A1H2Z608_9FIRM</name>
<keyword evidence="1" id="KW-0175">Coiled coil</keyword>
<dbReference type="OrthoDB" id="3540923at2"/>
<protein>
    <submittedName>
        <fullName evidence="2">Uncharacterized protein</fullName>
    </submittedName>
</protein>
<accession>A0A1H2Z608</accession>
<dbReference type="EMBL" id="FNNG01000007">
    <property type="protein sequence ID" value="SDX12428.1"/>
    <property type="molecule type" value="Genomic_DNA"/>
</dbReference>
<feature type="coiled-coil region" evidence="1">
    <location>
        <begin position="1"/>
        <end position="110"/>
    </location>
</feature>
<evidence type="ECO:0000313" key="2">
    <source>
        <dbReference type="EMBL" id="SDX12428.1"/>
    </source>
</evidence>
<keyword evidence="3" id="KW-1185">Reference proteome</keyword>
<gene>
    <name evidence="2" type="ORF">SAMN05660923_01728</name>
</gene>
<reference evidence="2 3" key="1">
    <citation type="submission" date="2016-10" db="EMBL/GenBank/DDBJ databases">
        <authorList>
            <person name="de Groot N.N."/>
        </authorList>
    </citation>
    <scope>NUCLEOTIDE SEQUENCE [LARGE SCALE GENOMIC DNA]</scope>
    <source>
        <strain evidence="2 3">DSM 23310</strain>
    </source>
</reference>
<evidence type="ECO:0000313" key="3">
    <source>
        <dbReference type="Proteomes" id="UP000198828"/>
    </source>
</evidence>
<proteinExistence type="predicted"/>
<dbReference type="AlphaFoldDB" id="A0A1H2Z608"/>
<dbReference type="RefSeq" id="WP_093752807.1">
    <property type="nucleotide sequence ID" value="NZ_BSYN01000003.1"/>
</dbReference>
<dbReference type="Proteomes" id="UP000198828">
    <property type="component" value="Unassembled WGS sequence"/>
</dbReference>